<dbReference type="KEGG" id="cuh:BJN34_23795"/>
<proteinExistence type="predicted"/>
<protein>
    <recommendedName>
        <fullName evidence="4">Lipoprotein</fullName>
    </recommendedName>
</protein>
<evidence type="ECO:0000313" key="2">
    <source>
        <dbReference type="EMBL" id="AQV96889.1"/>
    </source>
</evidence>
<reference evidence="3" key="1">
    <citation type="submission" date="2017-02" db="EMBL/GenBank/DDBJ databases">
        <title>Complete genome sequence of Cupriavidus necator strain NH9, a 3-chlorobenzoate degrader.</title>
        <authorList>
            <person name="Moriuchi R."/>
            <person name="Dohra H."/>
            <person name="Ogawa N."/>
        </authorList>
    </citation>
    <scope>NUCLEOTIDE SEQUENCE [LARGE SCALE GENOMIC DNA]</scope>
    <source>
        <strain evidence="3">NH9</strain>
    </source>
</reference>
<gene>
    <name evidence="2" type="ORF">BJN34_23795</name>
</gene>
<feature type="signal peptide" evidence="1">
    <location>
        <begin position="1"/>
        <end position="21"/>
    </location>
</feature>
<accession>A0A1U9UWE8</accession>
<organism evidence="2 3">
    <name type="scientific">Cupriavidus necator</name>
    <name type="common">Alcaligenes eutrophus</name>
    <name type="synonym">Ralstonia eutropha</name>
    <dbReference type="NCBI Taxonomy" id="106590"/>
    <lineage>
        <taxon>Bacteria</taxon>
        <taxon>Pseudomonadati</taxon>
        <taxon>Pseudomonadota</taxon>
        <taxon>Betaproteobacteria</taxon>
        <taxon>Burkholderiales</taxon>
        <taxon>Burkholderiaceae</taxon>
        <taxon>Cupriavidus</taxon>
    </lineage>
</organism>
<dbReference type="Proteomes" id="UP000189627">
    <property type="component" value="Chromosome 2"/>
</dbReference>
<dbReference type="EMBL" id="CP017758">
    <property type="protein sequence ID" value="AQV96889.1"/>
    <property type="molecule type" value="Genomic_DNA"/>
</dbReference>
<feature type="chain" id="PRO_5012098045" description="Lipoprotein" evidence="1">
    <location>
        <begin position="22"/>
        <end position="63"/>
    </location>
</feature>
<keyword evidence="1" id="KW-0732">Signal</keyword>
<dbReference type="AlphaFoldDB" id="A0A1U9UWE8"/>
<name>A0A1U9UWE8_CUPNE</name>
<evidence type="ECO:0000313" key="3">
    <source>
        <dbReference type="Proteomes" id="UP000189627"/>
    </source>
</evidence>
<dbReference type="RefSeq" id="WP_078199289.1">
    <property type="nucleotide sequence ID" value="NZ_CP017758.1"/>
</dbReference>
<evidence type="ECO:0000256" key="1">
    <source>
        <dbReference type="SAM" id="SignalP"/>
    </source>
</evidence>
<sequence>MSKLVCAGLAALVLFTACTDAGMSVDCAGGISMGGAGAMEALGEMAGAAFPINGGQFSLYLFR</sequence>
<dbReference type="PROSITE" id="PS51257">
    <property type="entry name" value="PROKAR_LIPOPROTEIN"/>
    <property type="match status" value="1"/>
</dbReference>
<evidence type="ECO:0008006" key="4">
    <source>
        <dbReference type="Google" id="ProtNLM"/>
    </source>
</evidence>